<dbReference type="PANTHER" id="PTHR33572:SF18">
    <property type="entry name" value="SPORE DEVELOPMENT REGULATOR VOSA"/>
    <property type="match status" value="1"/>
</dbReference>
<feature type="region of interest" description="Disordered" evidence="5">
    <location>
        <begin position="315"/>
        <end position="335"/>
    </location>
</feature>
<dbReference type="GO" id="GO:0005634">
    <property type="term" value="C:nucleus"/>
    <property type="evidence" value="ECO:0007669"/>
    <property type="project" value="UniProtKB-SubCell"/>
</dbReference>
<evidence type="ECO:0000256" key="4">
    <source>
        <dbReference type="ARBA" id="ARBA00023242"/>
    </source>
</evidence>
<name>A0A1X2GEP9_9FUNG</name>
<feature type="domain" description="Velvet" evidence="6">
    <location>
        <begin position="16"/>
        <end position="183"/>
    </location>
</feature>
<keyword evidence="2" id="KW-0805">Transcription regulation</keyword>
<evidence type="ECO:0000256" key="5">
    <source>
        <dbReference type="SAM" id="MobiDB-lite"/>
    </source>
</evidence>
<dbReference type="Pfam" id="PF11754">
    <property type="entry name" value="Velvet"/>
    <property type="match status" value="2"/>
</dbReference>
<sequence>MSSCTYRFMPSAMAQPSGRRKYQLAIRQQPQQAKMCLINERDRRPIEPPPIIQVHWLECSSDDTTLQCPYYFMVANLVSAEGNELLSTDDYLAGTSVSSMHRLRDVDDTDGGFFVFGDLFCKRQGQYRLQFSLFEIVGGELHTRQVMFSNTFRTFIPKHYPGPIEATFLSRSFNDQGVKMRIRKEHRAHAAKKKRKVDIQTMMDHLPKSLRATSPKPSSTELTTFHSSTDSVKIAPFSYPRNPYLNSHRQDLTSPPSHTTCSTKSYLHSRNTSSNPAHFSSTPLTPTSKCALTRHPLDDFPYSHLDDFSLHHSASPPSCSSSTSSNSSTSSLSTQSSATLQAPALYPLSWGNALPPLKQIMADRMPTPSPHSLVLPCPFQSMV</sequence>
<dbReference type="Proteomes" id="UP000242146">
    <property type="component" value="Unassembled WGS sequence"/>
</dbReference>
<evidence type="ECO:0000313" key="8">
    <source>
        <dbReference type="Proteomes" id="UP000242146"/>
    </source>
</evidence>
<organism evidence="7 8">
    <name type="scientific">Hesseltinella vesiculosa</name>
    <dbReference type="NCBI Taxonomy" id="101127"/>
    <lineage>
        <taxon>Eukaryota</taxon>
        <taxon>Fungi</taxon>
        <taxon>Fungi incertae sedis</taxon>
        <taxon>Mucoromycota</taxon>
        <taxon>Mucoromycotina</taxon>
        <taxon>Mucoromycetes</taxon>
        <taxon>Mucorales</taxon>
        <taxon>Cunninghamellaceae</taxon>
        <taxon>Hesseltinella</taxon>
    </lineage>
</organism>
<keyword evidence="4" id="KW-0539">Nucleus</keyword>
<protein>
    <recommendedName>
        <fullName evidence="6">Velvet domain-containing protein</fullName>
    </recommendedName>
</protein>
<evidence type="ECO:0000256" key="1">
    <source>
        <dbReference type="ARBA" id="ARBA00004123"/>
    </source>
</evidence>
<evidence type="ECO:0000256" key="2">
    <source>
        <dbReference type="ARBA" id="ARBA00023015"/>
    </source>
</evidence>
<keyword evidence="3" id="KW-0804">Transcription</keyword>
<dbReference type="InterPro" id="IPR038491">
    <property type="entry name" value="Velvet_dom_sf"/>
</dbReference>
<comment type="subcellular location">
    <subcellularLocation>
        <location evidence="1">Nucleus</location>
    </subcellularLocation>
</comment>
<feature type="compositionally biased region" description="Polar residues" evidence="5">
    <location>
        <begin position="244"/>
        <end position="284"/>
    </location>
</feature>
<reference evidence="7 8" key="1">
    <citation type="submission" date="2016-07" db="EMBL/GenBank/DDBJ databases">
        <title>Pervasive Adenine N6-methylation of Active Genes in Fungi.</title>
        <authorList>
            <consortium name="DOE Joint Genome Institute"/>
            <person name="Mondo S.J."/>
            <person name="Dannebaum R.O."/>
            <person name="Kuo R.C."/>
            <person name="Labutti K."/>
            <person name="Haridas S."/>
            <person name="Kuo A."/>
            <person name="Salamov A."/>
            <person name="Ahrendt S.R."/>
            <person name="Lipzen A."/>
            <person name="Sullivan W."/>
            <person name="Andreopoulos W.B."/>
            <person name="Clum A."/>
            <person name="Lindquist E."/>
            <person name="Daum C."/>
            <person name="Ramamoorthy G.K."/>
            <person name="Gryganskyi A."/>
            <person name="Culley D."/>
            <person name="Magnuson J.K."/>
            <person name="James T.Y."/>
            <person name="O'Malley M.A."/>
            <person name="Stajich J.E."/>
            <person name="Spatafora J.W."/>
            <person name="Visel A."/>
            <person name="Grigoriev I.V."/>
        </authorList>
    </citation>
    <scope>NUCLEOTIDE SEQUENCE [LARGE SCALE GENOMIC DNA]</scope>
    <source>
        <strain evidence="7 8">NRRL 3301</strain>
    </source>
</reference>
<dbReference type="PANTHER" id="PTHR33572">
    <property type="entry name" value="SPORE DEVELOPMENT REGULATOR VOSA"/>
    <property type="match status" value="1"/>
</dbReference>
<dbReference type="EMBL" id="MCGT01000019">
    <property type="protein sequence ID" value="ORX52007.1"/>
    <property type="molecule type" value="Genomic_DNA"/>
</dbReference>
<evidence type="ECO:0000256" key="3">
    <source>
        <dbReference type="ARBA" id="ARBA00023163"/>
    </source>
</evidence>
<evidence type="ECO:0000313" key="7">
    <source>
        <dbReference type="EMBL" id="ORX52007.1"/>
    </source>
</evidence>
<comment type="caution">
    <text evidence="7">The sequence shown here is derived from an EMBL/GenBank/DDBJ whole genome shotgun (WGS) entry which is preliminary data.</text>
</comment>
<dbReference type="InterPro" id="IPR021740">
    <property type="entry name" value="Velvet"/>
</dbReference>
<dbReference type="Gene3D" id="2.60.40.3960">
    <property type="entry name" value="Velvet domain"/>
    <property type="match status" value="1"/>
</dbReference>
<dbReference type="STRING" id="101127.A0A1X2GEP9"/>
<dbReference type="OrthoDB" id="5599552at2759"/>
<feature type="region of interest" description="Disordered" evidence="5">
    <location>
        <begin position="207"/>
        <end position="227"/>
    </location>
</feature>
<dbReference type="InterPro" id="IPR037525">
    <property type="entry name" value="Velvet_dom"/>
</dbReference>
<gene>
    <name evidence="7" type="ORF">DM01DRAFT_1384258</name>
</gene>
<evidence type="ECO:0000259" key="6">
    <source>
        <dbReference type="PROSITE" id="PS51821"/>
    </source>
</evidence>
<dbReference type="PROSITE" id="PS51821">
    <property type="entry name" value="VELVET"/>
    <property type="match status" value="1"/>
</dbReference>
<feature type="compositionally biased region" description="Polar residues" evidence="5">
    <location>
        <begin position="211"/>
        <end position="227"/>
    </location>
</feature>
<dbReference type="AlphaFoldDB" id="A0A1X2GEP9"/>
<accession>A0A1X2GEP9</accession>
<feature type="region of interest" description="Disordered" evidence="5">
    <location>
        <begin position="243"/>
        <end position="284"/>
    </location>
</feature>
<proteinExistence type="predicted"/>
<keyword evidence="8" id="KW-1185">Reference proteome</keyword>